<dbReference type="PANTHER" id="PTHR43776:SF7">
    <property type="entry name" value="D,D-DIPEPTIDE TRANSPORT ATP-BINDING PROTEIN DDPF-RELATED"/>
    <property type="match status" value="1"/>
</dbReference>
<dbReference type="RefSeq" id="WP_045232126.1">
    <property type="nucleotide sequence ID" value="NZ_BBJU01000027.1"/>
</dbReference>
<dbReference type="Pfam" id="PF08352">
    <property type="entry name" value="oligo_HPY"/>
    <property type="match status" value="1"/>
</dbReference>
<evidence type="ECO:0000313" key="7">
    <source>
        <dbReference type="EMBL" id="GAK72697.1"/>
    </source>
</evidence>
<evidence type="ECO:0000256" key="2">
    <source>
        <dbReference type="ARBA" id="ARBA00005417"/>
    </source>
</evidence>
<dbReference type="GO" id="GO:0005886">
    <property type="term" value="C:plasma membrane"/>
    <property type="evidence" value="ECO:0007669"/>
    <property type="project" value="UniProtKB-SubCell"/>
</dbReference>
<dbReference type="SUPFAM" id="SSF52540">
    <property type="entry name" value="P-loop containing nucleoside triphosphate hydrolases"/>
    <property type="match status" value="1"/>
</dbReference>
<dbReference type="InterPro" id="IPR017871">
    <property type="entry name" value="ABC_transporter-like_CS"/>
</dbReference>
<dbReference type="Pfam" id="PF00005">
    <property type="entry name" value="ABC_tran"/>
    <property type="match status" value="1"/>
</dbReference>
<evidence type="ECO:0000259" key="6">
    <source>
        <dbReference type="PROSITE" id="PS50893"/>
    </source>
</evidence>
<dbReference type="GO" id="GO:0015833">
    <property type="term" value="P:peptide transport"/>
    <property type="evidence" value="ECO:0007669"/>
    <property type="project" value="InterPro"/>
</dbReference>
<dbReference type="InterPro" id="IPR003593">
    <property type="entry name" value="AAA+_ATPase"/>
</dbReference>
<evidence type="ECO:0000256" key="4">
    <source>
        <dbReference type="ARBA" id="ARBA00022741"/>
    </source>
</evidence>
<evidence type="ECO:0000256" key="1">
    <source>
        <dbReference type="ARBA" id="ARBA00004417"/>
    </source>
</evidence>
<proteinExistence type="inferred from homology"/>
<dbReference type="Gene3D" id="3.40.50.300">
    <property type="entry name" value="P-loop containing nucleotide triphosphate hydrolases"/>
    <property type="match status" value="1"/>
</dbReference>
<dbReference type="Proteomes" id="UP000028701">
    <property type="component" value="Unassembled WGS sequence"/>
</dbReference>
<dbReference type="GO" id="GO:0005524">
    <property type="term" value="F:ATP binding"/>
    <property type="evidence" value="ECO:0007669"/>
    <property type="project" value="UniProtKB-KW"/>
</dbReference>
<evidence type="ECO:0000256" key="3">
    <source>
        <dbReference type="ARBA" id="ARBA00022448"/>
    </source>
</evidence>
<dbReference type="PROSITE" id="PS00211">
    <property type="entry name" value="ABC_TRANSPORTER_1"/>
    <property type="match status" value="1"/>
</dbReference>
<dbReference type="NCBIfam" id="TIGR01727">
    <property type="entry name" value="oligo_HPY"/>
    <property type="match status" value="1"/>
</dbReference>
<dbReference type="GO" id="GO:0016887">
    <property type="term" value="F:ATP hydrolysis activity"/>
    <property type="evidence" value="ECO:0007669"/>
    <property type="project" value="InterPro"/>
</dbReference>
<keyword evidence="3" id="KW-0813">Transport</keyword>
<keyword evidence="4" id="KW-0547">Nucleotide-binding</keyword>
<comment type="caution">
    <text evidence="7">The sequence shown here is derived from an EMBL/GenBank/DDBJ whole genome shotgun (WGS) entry which is preliminary data.</text>
</comment>
<dbReference type="PROSITE" id="PS50893">
    <property type="entry name" value="ABC_TRANSPORTER_2"/>
    <property type="match status" value="1"/>
</dbReference>
<dbReference type="InterPro" id="IPR027417">
    <property type="entry name" value="P-loop_NTPase"/>
</dbReference>
<evidence type="ECO:0000313" key="8">
    <source>
        <dbReference type="Proteomes" id="UP000028701"/>
    </source>
</evidence>
<dbReference type="InterPro" id="IPR050319">
    <property type="entry name" value="ABC_transp_ATP-bind"/>
</dbReference>
<dbReference type="InterPro" id="IPR003439">
    <property type="entry name" value="ABC_transporter-like_ATP-bd"/>
</dbReference>
<name>A0A081D1A1_9HYPH</name>
<keyword evidence="5 7" id="KW-0067">ATP-binding</keyword>
<dbReference type="SMART" id="SM00382">
    <property type="entry name" value="AAA"/>
    <property type="match status" value="1"/>
</dbReference>
<dbReference type="GO" id="GO:0055085">
    <property type="term" value="P:transmembrane transport"/>
    <property type="evidence" value="ECO:0007669"/>
    <property type="project" value="UniProtKB-ARBA"/>
</dbReference>
<accession>A0A081D1A1</accession>
<protein>
    <submittedName>
        <fullName evidence="7">Putative ABC transporter ATP-binding protein</fullName>
    </submittedName>
</protein>
<dbReference type="FunFam" id="3.40.50.300:FF:000016">
    <property type="entry name" value="Oligopeptide ABC transporter ATP-binding component"/>
    <property type="match status" value="1"/>
</dbReference>
<dbReference type="CDD" id="cd03257">
    <property type="entry name" value="ABC_NikE_OppD_transporters"/>
    <property type="match status" value="1"/>
</dbReference>
<sequence>MTSPILSVKDLKIHFNVSQPAASGGRAVLKAVDGISMDIERGKTLALVGESGCGKSTTGYGILGLAPVTSGEIHFDGKPLNSMQAKARHELISNEMQIVFQDPSAALNPRMSIADSIGEPLKIRGWSRPDRTKRVAELMEMVGLSAMQANRFPNEISGGQRQRVVIARALALSPKLIVCDEPVSALDVSIRSQVLNILMKLQRELNLSYLFISHDLSVVRHIADEVVVMYLGTIVERGRTDDVYGAPRHPYTEALLSAIPLADPVAQRARRKIVLSGEIPSPLAAPSGCPFVTRCPIKVERCYTDRPRLEPTTSGTDVACHERRG</sequence>
<comment type="subcellular location">
    <subcellularLocation>
        <location evidence="1">Cell inner membrane</location>
        <topology evidence="1">Peripheral membrane protein</topology>
    </subcellularLocation>
</comment>
<dbReference type="eggNOG" id="COG4608">
    <property type="taxonomic scope" value="Bacteria"/>
</dbReference>
<feature type="domain" description="ABC transporter" evidence="6">
    <location>
        <begin position="8"/>
        <end position="256"/>
    </location>
</feature>
<dbReference type="InterPro" id="IPR013563">
    <property type="entry name" value="Oligopep_ABC_C"/>
</dbReference>
<comment type="similarity">
    <text evidence="2">Belongs to the ABC transporter superfamily.</text>
</comment>
<dbReference type="OrthoDB" id="9815712at2"/>
<dbReference type="EMBL" id="BBJU01000027">
    <property type="protein sequence ID" value="GAK72697.1"/>
    <property type="molecule type" value="Genomic_DNA"/>
</dbReference>
<dbReference type="AlphaFoldDB" id="A0A081D1A1"/>
<reference evidence="7 8" key="1">
    <citation type="submission" date="2014-08" db="EMBL/GenBank/DDBJ databases">
        <title>Whole genome shotgun sequence of Rhizobium rubi NBRC 13261.</title>
        <authorList>
            <person name="Katano-Makiyama Y."/>
            <person name="Hosoyama A."/>
            <person name="Hashimoto M."/>
            <person name="Hosoyama Y."/>
            <person name="Noguchi M."/>
            <person name="Tsuchikane K."/>
            <person name="Uohara A."/>
            <person name="Ohji S."/>
            <person name="Ichikawa N."/>
            <person name="Kimura A."/>
            <person name="Yamazoe A."/>
            <person name="Fujita N."/>
        </authorList>
    </citation>
    <scope>NUCLEOTIDE SEQUENCE [LARGE SCALE GENOMIC DNA]</scope>
    <source>
        <strain evidence="7 8">NBRC 13261</strain>
    </source>
</reference>
<dbReference type="PANTHER" id="PTHR43776">
    <property type="entry name" value="TRANSPORT ATP-BINDING PROTEIN"/>
    <property type="match status" value="1"/>
</dbReference>
<organism evidence="7 8">
    <name type="scientific">Agrobacterium rubi TR3 = NBRC 13261</name>
    <dbReference type="NCBI Taxonomy" id="1368415"/>
    <lineage>
        <taxon>Bacteria</taxon>
        <taxon>Pseudomonadati</taxon>
        <taxon>Pseudomonadota</taxon>
        <taxon>Alphaproteobacteria</taxon>
        <taxon>Hyphomicrobiales</taxon>
        <taxon>Rhizobiaceae</taxon>
        <taxon>Rhizobium/Agrobacterium group</taxon>
        <taxon>Agrobacterium</taxon>
    </lineage>
</organism>
<evidence type="ECO:0000256" key="5">
    <source>
        <dbReference type="ARBA" id="ARBA00022840"/>
    </source>
</evidence>
<gene>
    <name evidence="7" type="ORF">RRU01S_27_00850</name>
</gene>